<comment type="caution">
    <text evidence="5">The sequence shown here is derived from an EMBL/GenBank/DDBJ whole genome shotgun (WGS) entry which is preliminary data.</text>
</comment>
<dbReference type="Gene3D" id="1.20.120.530">
    <property type="entry name" value="GntR ligand-binding domain-like"/>
    <property type="match status" value="1"/>
</dbReference>
<keyword evidence="3" id="KW-0804">Transcription</keyword>
<dbReference type="PRINTS" id="PR00035">
    <property type="entry name" value="HTHGNTR"/>
</dbReference>
<feature type="domain" description="HTH gntR-type" evidence="4">
    <location>
        <begin position="15"/>
        <end position="82"/>
    </location>
</feature>
<protein>
    <submittedName>
        <fullName evidence="5">DNA-binding GntR family transcriptional regulator</fullName>
    </submittedName>
</protein>
<dbReference type="RefSeq" id="WP_179760834.1">
    <property type="nucleotide sequence ID" value="NZ_BAAAJZ010000015.1"/>
</dbReference>
<evidence type="ECO:0000256" key="2">
    <source>
        <dbReference type="ARBA" id="ARBA00023125"/>
    </source>
</evidence>
<dbReference type="SUPFAM" id="SSF46785">
    <property type="entry name" value="Winged helix' DNA-binding domain"/>
    <property type="match status" value="1"/>
</dbReference>
<dbReference type="InterPro" id="IPR011711">
    <property type="entry name" value="GntR_C"/>
</dbReference>
<proteinExistence type="predicted"/>
<dbReference type="InterPro" id="IPR008920">
    <property type="entry name" value="TF_FadR/GntR_C"/>
</dbReference>
<dbReference type="AlphaFoldDB" id="A0A852VZJ6"/>
<dbReference type="EMBL" id="JACCCZ010000001">
    <property type="protein sequence ID" value="NYG01530.1"/>
    <property type="molecule type" value="Genomic_DNA"/>
</dbReference>
<dbReference type="SMART" id="SM00345">
    <property type="entry name" value="HTH_GNTR"/>
    <property type="match status" value="1"/>
</dbReference>
<dbReference type="InterPro" id="IPR000524">
    <property type="entry name" value="Tscrpt_reg_HTH_GntR"/>
</dbReference>
<evidence type="ECO:0000259" key="4">
    <source>
        <dbReference type="PROSITE" id="PS50949"/>
    </source>
</evidence>
<dbReference type="InterPro" id="IPR000485">
    <property type="entry name" value="AsnC-type_HTH_dom"/>
</dbReference>
<dbReference type="PANTHER" id="PTHR43537:SF5">
    <property type="entry name" value="UXU OPERON TRANSCRIPTIONAL REGULATOR"/>
    <property type="match status" value="1"/>
</dbReference>
<dbReference type="GeneID" id="98055607"/>
<dbReference type="PRINTS" id="PR00033">
    <property type="entry name" value="HTHASNC"/>
</dbReference>
<dbReference type="InterPro" id="IPR036390">
    <property type="entry name" value="WH_DNA-bd_sf"/>
</dbReference>
<sequence length="229" mass="24788">MTGPTPEVGDLAAHPGLGDAAADRVRGLILSGELRDGDRLVERELATRLGISRGPVRDALRRLDAEGLVVLLPRRGARVATLTADDAEEIIALRAATEPLAVRALATTGSAGHARELGRIVDDLHAACAARDSAAAVSLDFALHRRIHELCGRRRLLHIWETISAPLQHVFRLSRDLYDDLGDIADSHRTLLDDLTSGDPARAEAAARAHVTRFGPELLRRMPREEGDQ</sequence>
<evidence type="ECO:0000256" key="1">
    <source>
        <dbReference type="ARBA" id="ARBA00023015"/>
    </source>
</evidence>
<dbReference type="GO" id="GO:0043565">
    <property type="term" value="F:sequence-specific DNA binding"/>
    <property type="evidence" value="ECO:0007669"/>
    <property type="project" value="InterPro"/>
</dbReference>
<dbReference type="Gene3D" id="1.10.10.10">
    <property type="entry name" value="Winged helix-like DNA-binding domain superfamily/Winged helix DNA-binding domain"/>
    <property type="match status" value="1"/>
</dbReference>
<evidence type="ECO:0000256" key="3">
    <source>
        <dbReference type="ARBA" id="ARBA00023163"/>
    </source>
</evidence>
<dbReference type="Pfam" id="PF00392">
    <property type="entry name" value="GntR"/>
    <property type="match status" value="1"/>
</dbReference>
<dbReference type="SUPFAM" id="SSF48008">
    <property type="entry name" value="GntR ligand-binding domain-like"/>
    <property type="match status" value="1"/>
</dbReference>
<gene>
    <name evidence="5" type="ORF">HDA37_001815</name>
</gene>
<keyword evidence="1" id="KW-0805">Transcription regulation</keyword>
<dbReference type="PANTHER" id="PTHR43537">
    <property type="entry name" value="TRANSCRIPTIONAL REGULATOR, GNTR FAMILY"/>
    <property type="match status" value="1"/>
</dbReference>
<dbReference type="SMART" id="SM00895">
    <property type="entry name" value="FCD"/>
    <property type="match status" value="1"/>
</dbReference>
<dbReference type="Pfam" id="PF07729">
    <property type="entry name" value="FCD"/>
    <property type="match status" value="1"/>
</dbReference>
<name>A0A852VZJ6_PSEA5</name>
<dbReference type="InterPro" id="IPR036388">
    <property type="entry name" value="WH-like_DNA-bd_sf"/>
</dbReference>
<evidence type="ECO:0000313" key="5">
    <source>
        <dbReference type="EMBL" id="NYG01530.1"/>
    </source>
</evidence>
<dbReference type="CDD" id="cd07377">
    <property type="entry name" value="WHTH_GntR"/>
    <property type="match status" value="1"/>
</dbReference>
<dbReference type="PROSITE" id="PS50949">
    <property type="entry name" value="HTH_GNTR"/>
    <property type="match status" value="1"/>
</dbReference>
<keyword evidence="6" id="KW-1185">Reference proteome</keyword>
<dbReference type="GO" id="GO:0003700">
    <property type="term" value="F:DNA-binding transcription factor activity"/>
    <property type="evidence" value="ECO:0007669"/>
    <property type="project" value="InterPro"/>
</dbReference>
<accession>A0A852VZJ6</accession>
<keyword evidence="2 5" id="KW-0238">DNA-binding</keyword>
<reference evidence="5 6" key="1">
    <citation type="submission" date="2020-07" db="EMBL/GenBank/DDBJ databases">
        <title>Sequencing the genomes of 1000 actinobacteria strains.</title>
        <authorList>
            <person name="Klenk H.-P."/>
        </authorList>
    </citation>
    <scope>NUCLEOTIDE SEQUENCE [LARGE SCALE GENOMIC DNA]</scope>
    <source>
        <strain evidence="5 6">DSM 44749</strain>
    </source>
</reference>
<evidence type="ECO:0000313" key="6">
    <source>
        <dbReference type="Proteomes" id="UP000549695"/>
    </source>
</evidence>
<dbReference type="Proteomes" id="UP000549695">
    <property type="component" value="Unassembled WGS sequence"/>
</dbReference>
<organism evidence="5 6">
    <name type="scientific">Pseudonocardia alni</name>
    <name type="common">Amycolata alni</name>
    <dbReference type="NCBI Taxonomy" id="33907"/>
    <lineage>
        <taxon>Bacteria</taxon>
        <taxon>Bacillati</taxon>
        <taxon>Actinomycetota</taxon>
        <taxon>Actinomycetes</taxon>
        <taxon>Pseudonocardiales</taxon>
        <taxon>Pseudonocardiaceae</taxon>
        <taxon>Pseudonocardia</taxon>
    </lineage>
</organism>